<gene>
    <name evidence="1" type="ORF">ACFQ2S_13660</name>
</gene>
<evidence type="ECO:0000313" key="1">
    <source>
        <dbReference type="EMBL" id="MFD0980695.1"/>
    </source>
</evidence>
<name>A0ABW3ISI0_9RHOB</name>
<dbReference type="Proteomes" id="UP001597108">
    <property type="component" value="Unassembled WGS sequence"/>
</dbReference>
<evidence type="ECO:0000313" key="2">
    <source>
        <dbReference type="Proteomes" id="UP001597108"/>
    </source>
</evidence>
<reference evidence="2" key="1">
    <citation type="journal article" date="2019" name="Int. J. Syst. Evol. Microbiol.">
        <title>The Global Catalogue of Microorganisms (GCM) 10K type strain sequencing project: providing services to taxonomists for standard genome sequencing and annotation.</title>
        <authorList>
            <consortium name="The Broad Institute Genomics Platform"/>
            <consortium name="The Broad Institute Genome Sequencing Center for Infectious Disease"/>
            <person name="Wu L."/>
            <person name="Ma J."/>
        </authorList>
    </citation>
    <scope>NUCLEOTIDE SEQUENCE [LARGE SCALE GENOMIC DNA]</scope>
    <source>
        <strain evidence="2">CCUG 60524</strain>
    </source>
</reference>
<keyword evidence="2" id="KW-1185">Reference proteome</keyword>
<protein>
    <submittedName>
        <fullName evidence="1">Uncharacterized protein</fullName>
    </submittedName>
</protein>
<accession>A0ABW3ISI0</accession>
<proteinExistence type="predicted"/>
<organism evidence="1 2">
    <name type="scientific">Tropicimonas aquimaris</name>
    <dbReference type="NCBI Taxonomy" id="914152"/>
    <lineage>
        <taxon>Bacteria</taxon>
        <taxon>Pseudomonadati</taxon>
        <taxon>Pseudomonadota</taxon>
        <taxon>Alphaproteobacteria</taxon>
        <taxon>Rhodobacterales</taxon>
        <taxon>Roseobacteraceae</taxon>
        <taxon>Tropicimonas</taxon>
    </lineage>
</organism>
<dbReference type="EMBL" id="JBHTJT010000030">
    <property type="protein sequence ID" value="MFD0980695.1"/>
    <property type="molecule type" value="Genomic_DNA"/>
</dbReference>
<dbReference type="RefSeq" id="WP_386075238.1">
    <property type="nucleotide sequence ID" value="NZ_JBHTJT010000030.1"/>
</dbReference>
<sequence>MSVLEDLADSLARDTIKEAFRIGRESLIQDVAKQLGATSTTMEEAYLTSIRMRLAERRAREFLTTQVKQADAKSG</sequence>
<comment type="caution">
    <text evidence="1">The sequence shown here is derived from an EMBL/GenBank/DDBJ whole genome shotgun (WGS) entry which is preliminary data.</text>
</comment>